<proteinExistence type="predicted"/>
<gene>
    <name evidence="1" type="ORF">ACFOYW_02310</name>
</gene>
<dbReference type="EMBL" id="JBHSCN010000002">
    <property type="protein sequence ID" value="MFC4242192.1"/>
    <property type="molecule type" value="Genomic_DNA"/>
</dbReference>
<dbReference type="PIRSF" id="PIRSF028451">
    <property type="entry name" value="UCP028451"/>
    <property type="match status" value="1"/>
</dbReference>
<dbReference type="InterPro" id="IPR012808">
    <property type="entry name" value="CHP02453"/>
</dbReference>
<dbReference type="PANTHER" id="PTHR36452:SF1">
    <property type="entry name" value="DUF2461 DOMAIN-CONTAINING PROTEIN"/>
    <property type="match status" value="1"/>
</dbReference>
<dbReference type="RefSeq" id="WP_390226999.1">
    <property type="nucleotide sequence ID" value="NZ_JBHSCN010000002.1"/>
</dbReference>
<comment type="caution">
    <text evidence="1">The sequence shown here is derived from an EMBL/GenBank/DDBJ whole genome shotgun (WGS) entry which is preliminary data.</text>
</comment>
<dbReference type="Proteomes" id="UP001595900">
    <property type="component" value="Unassembled WGS sequence"/>
</dbReference>
<sequence length="218" mass="23784">MTSATTFTGWPPAALDFYRGLEADNSKSYWTAYKDVYEQGVLAPMQALLAELAGEFGEGKIFRPNRDLRFSADKSPYKTAIGAVLGRGYVQFSAQGIAVGAGCHTMAPDQLDRYRIAVADDTKGTALQAVIAELADAGIDVTTRETLKSAPRGFPKDHPRAGLLRNKDLAAWKQWPAITSWVGSTGAKTHIIETLRASQPLVDWLDTNVGETTLEHRR</sequence>
<evidence type="ECO:0000313" key="2">
    <source>
        <dbReference type="Proteomes" id="UP001595900"/>
    </source>
</evidence>
<accession>A0ABV8Q2L7</accession>
<dbReference type="InterPro" id="IPR015996">
    <property type="entry name" value="UCP028451"/>
</dbReference>
<protein>
    <submittedName>
        <fullName evidence="1">DUF2461 domain-containing protein</fullName>
    </submittedName>
</protein>
<dbReference type="PANTHER" id="PTHR36452">
    <property type="entry name" value="CHROMOSOME 12, WHOLE GENOME SHOTGUN SEQUENCE"/>
    <property type="match status" value="1"/>
</dbReference>
<keyword evidence="2" id="KW-1185">Reference proteome</keyword>
<organism evidence="1 2">
    <name type="scientific">Gryllotalpicola reticulitermitis</name>
    <dbReference type="NCBI Taxonomy" id="1184153"/>
    <lineage>
        <taxon>Bacteria</taxon>
        <taxon>Bacillati</taxon>
        <taxon>Actinomycetota</taxon>
        <taxon>Actinomycetes</taxon>
        <taxon>Micrococcales</taxon>
        <taxon>Microbacteriaceae</taxon>
        <taxon>Gryllotalpicola</taxon>
    </lineage>
</organism>
<reference evidence="2" key="1">
    <citation type="journal article" date="2019" name="Int. J. Syst. Evol. Microbiol.">
        <title>The Global Catalogue of Microorganisms (GCM) 10K type strain sequencing project: providing services to taxonomists for standard genome sequencing and annotation.</title>
        <authorList>
            <consortium name="The Broad Institute Genomics Platform"/>
            <consortium name="The Broad Institute Genome Sequencing Center for Infectious Disease"/>
            <person name="Wu L."/>
            <person name="Ma J."/>
        </authorList>
    </citation>
    <scope>NUCLEOTIDE SEQUENCE [LARGE SCALE GENOMIC DNA]</scope>
    <source>
        <strain evidence="2">CGMCC 1.10363</strain>
    </source>
</reference>
<dbReference type="Pfam" id="PF09365">
    <property type="entry name" value="DUF2461"/>
    <property type="match status" value="1"/>
</dbReference>
<name>A0ABV8Q2L7_9MICO</name>
<evidence type="ECO:0000313" key="1">
    <source>
        <dbReference type="EMBL" id="MFC4242192.1"/>
    </source>
</evidence>